<organism evidence="1 2">
    <name type="scientific">Marasmius oreades</name>
    <name type="common">fairy-ring Marasmius</name>
    <dbReference type="NCBI Taxonomy" id="181124"/>
    <lineage>
        <taxon>Eukaryota</taxon>
        <taxon>Fungi</taxon>
        <taxon>Dikarya</taxon>
        <taxon>Basidiomycota</taxon>
        <taxon>Agaricomycotina</taxon>
        <taxon>Agaricomycetes</taxon>
        <taxon>Agaricomycetidae</taxon>
        <taxon>Agaricales</taxon>
        <taxon>Marasmiineae</taxon>
        <taxon>Marasmiaceae</taxon>
        <taxon>Marasmius</taxon>
    </lineage>
</organism>
<gene>
    <name evidence="1" type="ORF">E1B28_000133</name>
</gene>
<dbReference type="KEGG" id="more:E1B28_000133"/>
<dbReference type="RefSeq" id="XP_043014634.1">
    <property type="nucleotide sequence ID" value="XM_043145934.1"/>
</dbReference>
<proteinExistence type="predicted"/>
<evidence type="ECO:0000313" key="1">
    <source>
        <dbReference type="EMBL" id="KAG7098164.1"/>
    </source>
</evidence>
<protein>
    <submittedName>
        <fullName evidence="1">Uncharacterized protein</fullName>
    </submittedName>
</protein>
<accession>A0A9P7V0S0</accession>
<comment type="caution">
    <text evidence="1">The sequence shown here is derived from an EMBL/GenBank/DDBJ whole genome shotgun (WGS) entry which is preliminary data.</text>
</comment>
<name>A0A9P7V0S0_9AGAR</name>
<dbReference type="EMBL" id="CM032181">
    <property type="protein sequence ID" value="KAG7098164.1"/>
    <property type="molecule type" value="Genomic_DNA"/>
</dbReference>
<keyword evidence="2" id="KW-1185">Reference proteome</keyword>
<evidence type="ECO:0000313" key="2">
    <source>
        <dbReference type="Proteomes" id="UP001049176"/>
    </source>
</evidence>
<reference evidence="1" key="1">
    <citation type="journal article" date="2021" name="Genome Biol. Evol.">
        <title>The assembled and annotated genome of the fairy-ring fungus Marasmius oreades.</title>
        <authorList>
            <person name="Hiltunen M."/>
            <person name="Ament-Velasquez S.L."/>
            <person name="Johannesson H."/>
        </authorList>
    </citation>
    <scope>NUCLEOTIDE SEQUENCE</scope>
    <source>
        <strain evidence="1">03SP1</strain>
    </source>
</reference>
<dbReference type="Proteomes" id="UP001049176">
    <property type="component" value="Chromosome 1"/>
</dbReference>
<sequence>MLSYRKTSHTLKPAELEDLNLKKIYHTKASDLTSVLGIIILWRLSRILFYSSKPVVEDIMSQAFAAVPRGATAAGQGGGKFDSRNILRKILQNVGVRRLLDWLQR</sequence>
<dbReference type="AlphaFoldDB" id="A0A9P7V0S0"/>
<dbReference type="GeneID" id="66069209"/>